<reference evidence="2 3" key="1">
    <citation type="journal article" date="2014" name="Int. J. Syst. Evol. Microbiol.">
        <title>Complete genome sequence of Corynebacterium casei LMG S-19264T (=DSM 44701T), isolated from a smear-ripened cheese.</title>
        <authorList>
            <consortium name="US DOE Joint Genome Institute (JGI-PGF)"/>
            <person name="Walter F."/>
            <person name="Albersmeier A."/>
            <person name="Kalinowski J."/>
            <person name="Ruckert C."/>
        </authorList>
    </citation>
    <scope>NUCLEOTIDE SEQUENCE [LARGE SCALE GENOMIC DNA]</scope>
    <source>
        <strain evidence="2 3">NBRC 112289</strain>
    </source>
</reference>
<comment type="caution">
    <text evidence="2">The sequence shown here is derived from an EMBL/GenBank/DDBJ whole genome shotgun (WGS) entry which is preliminary data.</text>
</comment>
<name>A0AA37UFK6_9MICO</name>
<feature type="compositionally biased region" description="Basic and acidic residues" evidence="1">
    <location>
        <begin position="69"/>
        <end position="82"/>
    </location>
</feature>
<organism evidence="2 3">
    <name type="scientific">Arenivirga flava</name>
    <dbReference type="NCBI Taxonomy" id="1930060"/>
    <lineage>
        <taxon>Bacteria</taxon>
        <taxon>Bacillati</taxon>
        <taxon>Actinomycetota</taxon>
        <taxon>Actinomycetes</taxon>
        <taxon>Micrococcales</taxon>
        <taxon>Microbacteriaceae</taxon>
        <taxon>Arenivirga</taxon>
    </lineage>
</organism>
<evidence type="ECO:0008006" key="4">
    <source>
        <dbReference type="Google" id="ProtNLM"/>
    </source>
</evidence>
<evidence type="ECO:0000256" key="1">
    <source>
        <dbReference type="SAM" id="MobiDB-lite"/>
    </source>
</evidence>
<feature type="compositionally biased region" description="Low complexity" evidence="1">
    <location>
        <begin position="84"/>
        <end position="101"/>
    </location>
</feature>
<keyword evidence="3" id="KW-1185">Reference proteome</keyword>
<protein>
    <recommendedName>
        <fullName evidence="4">YtxH domain-containing protein</fullName>
    </recommendedName>
</protein>
<dbReference type="EMBL" id="BSUL01000001">
    <property type="protein sequence ID" value="GMA29538.1"/>
    <property type="molecule type" value="Genomic_DNA"/>
</dbReference>
<dbReference type="RefSeq" id="WP_284233749.1">
    <property type="nucleotide sequence ID" value="NZ_BSUL01000001.1"/>
</dbReference>
<evidence type="ECO:0000313" key="3">
    <source>
        <dbReference type="Proteomes" id="UP001157160"/>
    </source>
</evidence>
<sequence length="109" mass="11346">MRGKLIFIAGAAVGFVIGSRQGRQAYDRLKTKAADVWTDPKVRDNVAKAADLAKDKLPGGERIAAATRKAAEKADEAAREAESPEQGASAAQSGAQSDAQPKPGPSNQD</sequence>
<gene>
    <name evidence="2" type="ORF">GCM10025874_27910</name>
</gene>
<accession>A0AA37UFK6</accession>
<proteinExistence type="predicted"/>
<evidence type="ECO:0000313" key="2">
    <source>
        <dbReference type="EMBL" id="GMA29538.1"/>
    </source>
</evidence>
<feature type="region of interest" description="Disordered" evidence="1">
    <location>
        <begin position="55"/>
        <end position="109"/>
    </location>
</feature>
<dbReference type="AlphaFoldDB" id="A0AA37UFK6"/>
<dbReference type="Proteomes" id="UP001157160">
    <property type="component" value="Unassembled WGS sequence"/>
</dbReference>